<feature type="chain" id="PRO_5007297126" description="Phosphatidylglycerol/phosphatidylinositol transfer protein" evidence="1">
    <location>
        <begin position="29"/>
        <end position="238"/>
    </location>
</feature>
<organism evidence="2 3">
    <name type="scientific">Pseudocercospora musae</name>
    <dbReference type="NCBI Taxonomy" id="113226"/>
    <lineage>
        <taxon>Eukaryota</taxon>
        <taxon>Fungi</taxon>
        <taxon>Dikarya</taxon>
        <taxon>Ascomycota</taxon>
        <taxon>Pezizomycotina</taxon>
        <taxon>Dothideomycetes</taxon>
        <taxon>Dothideomycetidae</taxon>
        <taxon>Mycosphaerellales</taxon>
        <taxon>Mycosphaerellaceae</taxon>
        <taxon>Pseudocercospora</taxon>
    </lineage>
</organism>
<proteinExistence type="predicted"/>
<dbReference type="InterPro" id="IPR014756">
    <property type="entry name" value="Ig_E-set"/>
</dbReference>
<dbReference type="Proteomes" id="UP000073492">
    <property type="component" value="Unassembled WGS sequence"/>
</dbReference>
<reference evidence="2 3" key="1">
    <citation type="submission" date="2015-07" db="EMBL/GenBank/DDBJ databases">
        <title>Comparative genomics of the Sigatoka disease complex on banana suggests a link between parallel evolutionary changes in Pseudocercospora fijiensis and Pseudocercospora eumusae and increased virulence on the banana host.</title>
        <authorList>
            <person name="Chang T.-C."/>
            <person name="Salvucci A."/>
            <person name="Crous P.W."/>
            <person name="Stergiopoulos I."/>
        </authorList>
    </citation>
    <scope>NUCLEOTIDE SEQUENCE [LARGE SCALE GENOMIC DNA]</scope>
    <source>
        <strain evidence="2 3">CBS 116634</strain>
    </source>
</reference>
<evidence type="ECO:0008006" key="4">
    <source>
        <dbReference type="Google" id="ProtNLM"/>
    </source>
</evidence>
<dbReference type="OrthoDB" id="3645220at2759"/>
<sequence>MAYNNRMTLSTLVTALLSLLLFSRNANAANQTANFLEMRNNNVTSWNSTLNLDLKKRSARHLIDGGTGFHYCYSPHYHNHKKFPTTIDSIKIGKHNDKLRKIWRGAEMGFTFTITPSEDIIEGTQLWPNFLPWVLDWTESPHTTVNGDAIDICGLVDCPVPANQQFEFTAKVKIPAKLRQTTRTKIHGTKMHFEFAVPTEDGDAGPYDVLTCAQHSVKVDDMRNPGLGCEWACGKPSS</sequence>
<name>A0A139I365_9PEZI</name>
<keyword evidence="1" id="KW-0732">Signal</keyword>
<protein>
    <recommendedName>
        <fullName evidence="4">Phosphatidylglycerol/phosphatidylinositol transfer protein</fullName>
    </recommendedName>
</protein>
<accession>A0A139I365</accession>
<evidence type="ECO:0000256" key="1">
    <source>
        <dbReference type="SAM" id="SignalP"/>
    </source>
</evidence>
<dbReference type="EMBL" id="LFZO01000367">
    <property type="protein sequence ID" value="KXT09163.1"/>
    <property type="molecule type" value="Genomic_DNA"/>
</dbReference>
<feature type="signal peptide" evidence="1">
    <location>
        <begin position="1"/>
        <end position="28"/>
    </location>
</feature>
<dbReference type="AlphaFoldDB" id="A0A139I365"/>
<dbReference type="SUPFAM" id="SSF81296">
    <property type="entry name" value="E set domains"/>
    <property type="match status" value="1"/>
</dbReference>
<keyword evidence="3" id="KW-1185">Reference proteome</keyword>
<gene>
    <name evidence="2" type="ORF">AC579_7298</name>
</gene>
<evidence type="ECO:0000313" key="3">
    <source>
        <dbReference type="Proteomes" id="UP000073492"/>
    </source>
</evidence>
<evidence type="ECO:0000313" key="2">
    <source>
        <dbReference type="EMBL" id="KXT09163.1"/>
    </source>
</evidence>
<comment type="caution">
    <text evidence="2">The sequence shown here is derived from an EMBL/GenBank/DDBJ whole genome shotgun (WGS) entry which is preliminary data.</text>
</comment>